<dbReference type="FunFam" id="3.90.190.10:FF:000035">
    <property type="entry name" value="Tyrosine phosphatase, putative"/>
    <property type="match status" value="1"/>
</dbReference>
<dbReference type="EMBL" id="NKHZ01000085">
    <property type="protein sequence ID" value="PNS14594.1"/>
    <property type="molecule type" value="Genomic_DNA"/>
</dbReference>
<dbReference type="PROSITE" id="PS00383">
    <property type="entry name" value="TYR_PHOSPHATASE_1"/>
    <property type="match status" value="1"/>
</dbReference>
<evidence type="ECO:0000313" key="6">
    <source>
        <dbReference type="Proteomes" id="UP000243797"/>
    </source>
</evidence>
<keyword evidence="3" id="KW-0378">Hydrolase</keyword>
<dbReference type="OrthoDB" id="6375174at2759"/>
<dbReference type="Proteomes" id="UP000243797">
    <property type="component" value="Unassembled WGS sequence"/>
</dbReference>
<dbReference type="InterPro" id="IPR016130">
    <property type="entry name" value="Tyr_Pase_AS"/>
</dbReference>
<dbReference type="GO" id="GO:0052840">
    <property type="term" value="F:inositol diphosphate tetrakisphosphate diphosphatase activity"/>
    <property type="evidence" value="ECO:0007669"/>
    <property type="project" value="TreeGrafter"/>
</dbReference>
<feature type="compositionally biased region" description="Polar residues" evidence="4">
    <location>
        <begin position="8"/>
        <end position="25"/>
    </location>
</feature>
<evidence type="ECO:0000256" key="3">
    <source>
        <dbReference type="ARBA" id="ARBA00022801"/>
    </source>
</evidence>
<keyword evidence="2" id="KW-0963">Cytoplasm</keyword>
<evidence type="ECO:0008006" key="7">
    <source>
        <dbReference type="Google" id="ProtNLM"/>
    </source>
</evidence>
<dbReference type="GO" id="GO:0005737">
    <property type="term" value="C:cytoplasm"/>
    <property type="evidence" value="ECO:0007669"/>
    <property type="project" value="UniProtKB-SubCell"/>
</dbReference>
<evidence type="ECO:0000256" key="2">
    <source>
        <dbReference type="ARBA" id="ARBA00022490"/>
    </source>
</evidence>
<proteinExistence type="predicted"/>
<comment type="caution">
    <text evidence="5">The sequence shown here is derived from an EMBL/GenBank/DDBJ whole genome shotgun (WGS) entry which is preliminary data.</text>
</comment>
<dbReference type="InParanoid" id="A0A2K1QHG9"/>
<comment type="subcellular location">
    <subcellularLocation>
        <location evidence="1">Cytoplasm</location>
    </subcellularLocation>
</comment>
<dbReference type="GO" id="GO:0016791">
    <property type="term" value="F:phosphatase activity"/>
    <property type="evidence" value="ECO:0007669"/>
    <property type="project" value="TreeGrafter"/>
</dbReference>
<dbReference type="PANTHER" id="PTHR31126">
    <property type="entry name" value="TYROSINE-PROTEIN PHOSPHATASE"/>
    <property type="match status" value="1"/>
</dbReference>
<reference evidence="5 6" key="1">
    <citation type="submission" date="2017-06" db="EMBL/GenBank/DDBJ databases">
        <title>Draft genome sequence of a variant of Elsinoe murrayae.</title>
        <authorList>
            <person name="Cheng Q."/>
        </authorList>
    </citation>
    <scope>NUCLEOTIDE SEQUENCE [LARGE SCALE GENOMIC DNA]</scope>
    <source>
        <strain evidence="5 6">CQ-2017a</strain>
    </source>
</reference>
<dbReference type="Gene3D" id="3.90.190.10">
    <property type="entry name" value="Protein tyrosine phosphatase superfamily"/>
    <property type="match status" value="1"/>
</dbReference>
<dbReference type="FunCoup" id="A0A2K1QHG9">
    <property type="interactions" value="120"/>
</dbReference>
<accession>A0A2K1QHG9</accession>
<keyword evidence="6" id="KW-1185">Reference proteome</keyword>
<dbReference type="Pfam" id="PF03162">
    <property type="entry name" value="Y_phosphatase2"/>
    <property type="match status" value="1"/>
</dbReference>
<gene>
    <name evidence="5" type="ORF">CAC42_2651</name>
</gene>
<organism evidence="5 6">
    <name type="scientific">Sphaceloma murrayae</name>
    <dbReference type="NCBI Taxonomy" id="2082308"/>
    <lineage>
        <taxon>Eukaryota</taxon>
        <taxon>Fungi</taxon>
        <taxon>Dikarya</taxon>
        <taxon>Ascomycota</taxon>
        <taxon>Pezizomycotina</taxon>
        <taxon>Dothideomycetes</taxon>
        <taxon>Dothideomycetidae</taxon>
        <taxon>Myriangiales</taxon>
        <taxon>Elsinoaceae</taxon>
        <taxon>Sphaceloma</taxon>
    </lineage>
</organism>
<evidence type="ECO:0000256" key="4">
    <source>
        <dbReference type="SAM" id="MobiDB-lite"/>
    </source>
</evidence>
<name>A0A2K1QHG9_9PEZI</name>
<evidence type="ECO:0000256" key="1">
    <source>
        <dbReference type="ARBA" id="ARBA00004496"/>
    </source>
</evidence>
<dbReference type="InterPro" id="IPR029021">
    <property type="entry name" value="Prot-tyrosine_phosphatase-like"/>
</dbReference>
<dbReference type="InterPro" id="IPR004861">
    <property type="entry name" value="Siw14-like"/>
</dbReference>
<dbReference type="AlphaFoldDB" id="A0A2K1QHG9"/>
<evidence type="ECO:0000313" key="5">
    <source>
        <dbReference type="EMBL" id="PNS14594.1"/>
    </source>
</evidence>
<dbReference type="STRING" id="2082308.A0A2K1QHG9"/>
<dbReference type="PANTHER" id="PTHR31126:SF48">
    <property type="entry name" value="INOSITOL PHOSPHATASE SIW14"/>
    <property type="match status" value="1"/>
</dbReference>
<sequence>MASKTMVAIQTKQRTNQQASKSQIASAKRQERSLLMPPPTRLTSFAPPPNFGSIEDHYIVRSAFPRSENYHFLQEIGIKTIVILTGEILSASYLEFMAHNNIKHIQFDMPQNKSGEVHLSAELVTRVLHIVMARATHPILIHCNGGKHRTGCVVACFRKVQWHGNTVAALAEYETFACGKSREGDKRFIEAFDENTCMGVASEQFWV</sequence>
<feature type="region of interest" description="Disordered" evidence="4">
    <location>
        <begin position="1"/>
        <end position="42"/>
    </location>
</feature>
<protein>
    <recommendedName>
        <fullName evidence="7">Tyrosine-protein phosphatase SIW14</fullName>
    </recommendedName>
</protein>
<dbReference type="SUPFAM" id="SSF52799">
    <property type="entry name" value="(Phosphotyrosine protein) phosphatases II"/>
    <property type="match status" value="1"/>
</dbReference>